<keyword evidence="9" id="KW-1185">Reference proteome</keyword>
<dbReference type="InterPro" id="IPR029052">
    <property type="entry name" value="Metallo-depent_PP-like"/>
</dbReference>
<name>A0A9N8HSY4_9STRA</name>
<feature type="chain" id="PRO_5040377284" description="acid phosphatase" evidence="6">
    <location>
        <begin position="31"/>
        <end position="417"/>
    </location>
</feature>
<dbReference type="CDD" id="cd07378">
    <property type="entry name" value="MPP_ACP5"/>
    <property type="match status" value="1"/>
</dbReference>
<evidence type="ECO:0000259" key="7">
    <source>
        <dbReference type="Pfam" id="PF00149"/>
    </source>
</evidence>
<evidence type="ECO:0000256" key="3">
    <source>
        <dbReference type="ARBA" id="ARBA00022729"/>
    </source>
</evidence>
<gene>
    <name evidence="8" type="ORF">SEMRO_1507_G278340.1</name>
</gene>
<feature type="region of interest" description="Disordered" evidence="5">
    <location>
        <begin position="380"/>
        <end position="417"/>
    </location>
</feature>
<evidence type="ECO:0000256" key="4">
    <source>
        <dbReference type="ARBA" id="ARBA00022801"/>
    </source>
</evidence>
<dbReference type="EMBL" id="CAICTM010001505">
    <property type="protein sequence ID" value="CAB9524202.1"/>
    <property type="molecule type" value="Genomic_DNA"/>
</dbReference>
<dbReference type="InterPro" id="IPR024927">
    <property type="entry name" value="Acid_PPase"/>
</dbReference>
<reference evidence="8" key="1">
    <citation type="submission" date="2020-06" db="EMBL/GenBank/DDBJ databases">
        <authorList>
            <consortium name="Plant Systems Biology data submission"/>
        </authorList>
    </citation>
    <scope>NUCLEOTIDE SEQUENCE</scope>
    <source>
        <strain evidence="8">D6</strain>
    </source>
</reference>
<evidence type="ECO:0000313" key="9">
    <source>
        <dbReference type="Proteomes" id="UP001153069"/>
    </source>
</evidence>
<evidence type="ECO:0000313" key="8">
    <source>
        <dbReference type="EMBL" id="CAB9524202.1"/>
    </source>
</evidence>
<keyword evidence="4" id="KW-0378">Hydrolase</keyword>
<evidence type="ECO:0000256" key="5">
    <source>
        <dbReference type="SAM" id="MobiDB-lite"/>
    </source>
</evidence>
<dbReference type="SUPFAM" id="SSF56300">
    <property type="entry name" value="Metallo-dependent phosphatases"/>
    <property type="match status" value="1"/>
</dbReference>
<comment type="caution">
    <text evidence="8">The sequence shown here is derived from an EMBL/GenBank/DDBJ whole genome shotgun (WGS) entry which is preliminary data.</text>
</comment>
<organism evidence="8 9">
    <name type="scientific">Seminavis robusta</name>
    <dbReference type="NCBI Taxonomy" id="568900"/>
    <lineage>
        <taxon>Eukaryota</taxon>
        <taxon>Sar</taxon>
        <taxon>Stramenopiles</taxon>
        <taxon>Ochrophyta</taxon>
        <taxon>Bacillariophyta</taxon>
        <taxon>Bacillariophyceae</taxon>
        <taxon>Bacillariophycidae</taxon>
        <taxon>Naviculales</taxon>
        <taxon>Naviculaceae</taxon>
        <taxon>Seminavis</taxon>
    </lineage>
</organism>
<evidence type="ECO:0000256" key="6">
    <source>
        <dbReference type="SAM" id="SignalP"/>
    </source>
</evidence>
<dbReference type="GO" id="GO:0003993">
    <property type="term" value="F:acid phosphatase activity"/>
    <property type="evidence" value="ECO:0007669"/>
    <property type="project" value="UniProtKB-EC"/>
</dbReference>
<feature type="compositionally biased region" description="Polar residues" evidence="5">
    <location>
        <begin position="388"/>
        <end position="403"/>
    </location>
</feature>
<evidence type="ECO:0000256" key="2">
    <source>
        <dbReference type="ARBA" id="ARBA00012646"/>
    </source>
</evidence>
<dbReference type="AlphaFoldDB" id="A0A9N8HSY4"/>
<dbReference type="Proteomes" id="UP001153069">
    <property type="component" value="Unassembled WGS sequence"/>
</dbReference>
<dbReference type="PANTHER" id="PTHR10161:SF14">
    <property type="entry name" value="TARTRATE-RESISTANT ACID PHOSPHATASE TYPE 5"/>
    <property type="match status" value="1"/>
</dbReference>
<proteinExistence type="predicted"/>
<evidence type="ECO:0000256" key="1">
    <source>
        <dbReference type="ARBA" id="ARBA00000032"/>
    </source>
</evidence>
<dbReference type="PANTHER" id="PTHR10161">
    <property type="entry name" value="TARTRATE-RESISTANT ACID PHOSPHATASE TYPE 5"/>
    <property type="match status" value="1"/>
</dbReference>
<dbReference type="OrthoDB" id="411211at2759"/>
<dbReference type="EC" id="3.1.3.2" evidence="2"/>
<dbReference type="InterPro" id="IPR051558">
    <property type="entry name" value="Metallophosphoesterase_PAP"/>
</dbReference>
<protein>
    <recommendedName>
        <fullName evidence="2">acid phosphatase</fullName>
        <ecNumber evidence="2">3.1.3.2</ecNumber>
    </recommendedName>
</protein>
<feature type="signal peptide" evidence="6">
    <location>
        <begin position="1"/>
        <end position="30"/>
    </location>
</feature>
<accession>A0A9N8HSY4</accession>
<comment type="catalytic activity">
    <reaction evidence="1">
        <text>a phosphate monoester + H2O = an alcohol + phosphate</text>
        <dbReference type="Rhea" id="RHEA:15017"/>
        <dbReference type="ChEBI" id="CHEBI:15377"/>
        <dbReference type="ChEBI" id="CHEBI:30879"/>
        <dbReference type="ChEBI" id="CHEBI:43474"/>
        <dbReference type="ChEBI" id="CHEBI:67140"/>
        <dbReference type="EC" id="3.1.3.2"/>
    </reaction>
</comment>
<dbReference type="InterPro" id="IPR004843">
    <property type="entry name" value="Calcineurin-like_PHP"/>
</dbReference>
<feature type="domain" description="Calcineurin-like phosphoesterase" evidence="7">
    <location>
        <begin position="43"/>
        <end position="287"/>
    </location>
</feature>
<sequence>MMNYASFGFSRNSMRAVVALAFLLVPVVASQPQPQQKHSILNFFAIGDWGGVGSIPGAEFFIGVHQREVADGMNKVAMDQRPEFVVALGDNFYLKGISGQQAFQRVEKTFENVYNGAGLARVPWYVIAGNHDHYGNVTEQIHYTYYSRRKSKTEEGFHHRWEFPSLYHKRTITRGHLSVDLILIDTVDLVESAFLLEPNATAKSESLWDTWVRSPLGFTTEKEPPTTKQWQWLQKSLSDSTADYILVGGHYPVFSQGMHGPTKELVQHLKPLLEEYGAHYLSGHDHAMMHFQQNAPASGGVRYIVTGTGNACCSWRRNKYRQEHEKDYKDVPLLWHLFHQEKHHDNGLTITGGFVSIQATPLSMKVQYHAQDGSVLYRAEPIPPVPRRQQSLPDGPTSKSENMLTKDDKTKGNVAIE</sequence>
<keyword evidence="3 6" id="KW-0732">Signal</keyword>
<dbReference type="Gene3D" id="3.60.21.10">
    <property type="match status" value="1"/>
</dbReference>
<dbReference type="Pfam" id="PF00149">
    <property type="entry name" value="Metallophos"/>
    <property type="match status" value="1"/>
</dbReference>